<dbReference type="Proteomes" id="UP000250235">
    <property type="component" value="Unassembled WGS sequence"/>
</dbReference>
<dbReference type="Pfam" id="PF13041">
    <property type="entry name" value="PPR_2"/>
    <property type="match status" value="3"/>
</dbReference>
<evidence type="ECO:0000256" key="1">
    <source>
        <dbReference type="ARBA" id="ARBA00022737"/>
    </source>
</evidence>
<dbReference type="PROSITE" id="PS51375">
    <property type="entry name" value="PPR"/>
    <property type="match status" value="7"/>
</dbReference>
<feature type="repeat" description="PPR" evidence="2">
    <location>
        <begin position="235"/>
        <end position="265"/>
    </location>
</feature>
<dbReference type="Pfam" id="PF01535">
    <property type="entry name" value="PPR"/>
    <property type="match status" value="6"/>
</dbReference>
<dbReference type="EMBL" id="KQ989044">
    <property type="protein sequence ID" value="KZV54986.1"/>
    <property type="molecule type" value="Genomic_DNA"/>
</dbReference>
<dbReference type="GO" id="GO:0009451">
    <property type="term" value="P:RNA modification"/>
    <property type="evidence" value="ECO:0007669"/>
    <property type="project" value="InterPro"/>
</dbReference>
<dbReference type="InterPro" id="IPR046848">
    <property type="entry name" value="E_motif"/>
</dbReference>
<keyword evidence="4" id="KW-1185">Reference proteome</keyword>
<evidence type="ECO:0000313" key="4">
    <source>
        <dbReference type="Proteomes" id="UP000250235"/>
    </source>
</evidence>
<dbReference type="PANTHER" id="PTHR47926">
    <property type="entry name" value="PENTATRICOPEPTIDE REPEAT-CONTAINING PROTEIN"/>
    <property type="match status" value="1"/>
</dbReference>
<feature type="repeat" description="PPR" evidence="2">
    <location>
        <begin position="172"/>
        <end position="206"/>
    </location>
</feature>
<dbReference type="Pfam" id="PF12854">
    <property type="entry name" value="PPR_1"/>
    <property type="match status" value="1"/>
</dbReference>
<dbReference type="OrthoDB" id="1903086at2759"/>
<dbReference type="Pfam" id="PF20431">
    <property type="entry name" value="E_motif"/>
    <property type="match status" value="1"/>
</dbReference>
<accession>A0A2Z7DCF7</accession>
<reference evidence="3 4" key="1">
    <citation type="journal article" date="2015" name="Proc. Natl. Acad. Sci. U.S.A.">
        <title>The resurrection genome of Boea hygrometrica: A blueprint for survival of dehydration.</title>
        <authorList>
            <person name="Xiao L."/>
            <person name="Yang G."/>
            <person name="Zhang L."/>
            <person name="Yang X."/>
            <person name="Zhao S."/>
            <person name="Ji Z."/>
            <person name="Zhou Q."/>
            <person name="Hu M."/>
            <person name="Wang Y."/>
            <person name="Chen M."/>
            <person name="Xu Y."/>
            <person name="Jin H."/>
            <person name="Xiao X."/>
            <person name="Hu G."/>
            <person name="Bao F."/>
            <person name="Hu Y."/>
            <person name="Wan P."/>
            <person name="Li L."/>
            <person name="Deng X."/>
            <person name="Kuang T."/>
            <person name="Xiang C."/>
            <person name="Zhu J.K."/>
            <person name="Oliver M.J."/>
            <person name="He Y."/>
        </authorList>
    </citation>
    <scope>NUCLEOTIDE SEQUENCE [LARGE SCALE GENOMIC DNA]</scope>
    <source>
        <strain evidence="4">cv. XS01</strain>
    </source>
</reference>
<organism evidence="3 4">
    <name type="scientific">Dorcoceras hygrometricum</name>
    <dbReference type="NCBI Taxonomy" id="472368"/>
    <lineage>
        <taxon>Eukaryota</taxon>
        <taxon>Viridiplantae</taxon>
        <taxon>Streptophyta</taxon>
        <taxon>Embryophyta</taxon>
        <taxon>Tracheophyta</taxon>
        <taxon>Spermatophyta</taxon>
        <taxon>Magnoliopsida</taxon>
        <taxon>eudicotyledons</taxon>
        <taxon>Gunneridae</taxon>
        <taxon>Pentapetalae</taxon>
        <taxon>asterids</taxon>
        <taxon>lamiids</taxon>
        <taxon>Lamiales</taxon>
        <taxon>Gesneriaceae</taxon>
        <taxon>Didymocarpoideae</taxon>
        <taxon>Trichosporeae</taxon>
        <taxon>Loxocarpinae</taxon>
        <taxon>Dorcoceras</taxon>
    </lineage>
</organism>
<gene>
    <name evidence="3" type="ORF">F511_35695</name>
</gene>
<protein>
    <submittedName>
        <fullName evidence="3">Pentatricopeptide repeat-containing protein mitochondrial-like</fullName>
    </submittedName>
</protein>
<feature type="repeat" description="PPR" evidence="2">
    <location>
        <begin position="139"/>
        <end position="169"/>
    </location>
</feature>
<name>A0A2Z7DCF7_9LAMI</name>
<sequence length="736" mass="82814">MLYFRRSLCLLNIKALPETDLNLYSTFCTKAIPKLPPRTSKFVVYCNTQITKHGQNGDIYEAESIFHRMPAKNVVSYTALLSAYANNGKISDARRVFDEMPHRTVAAWNAMITAYVRNVYRVDGVEEGYRLFLRMPNRNAVSYAVMITGFVKVGRLDEAGRLYGETPRNYRDPFSSNVMINGYLKSGKLEEAVNVFEGMVEKNVVTWSSMVDGYCKSGRVSMARKLFDMLEECRNEFTWCAMIDGYLKAGCFEDGLELFLRMRREDKVGVEPTVAAVVFEACGKMNRYRVGCQLHGLYSRLGFEFDVFLGNSILTMYMRLGCMGAATKMFVTMNKRDVVSWNSILYGYVQAGRLEEACEIFEKADAKDSVTWTTMITGFSSKGLMEKCIDLFNKMPELDDVAWTAIISGFVHNGKYEEAICWLIQMLKTAVRPNSLTLSSSVSASAGLASLNHGLQMHALISKMNMEHDLSIKNSLASMYSRCGSINDAYSIFKSITAPNIVSFNSMINGFAHNGYGEEAFKLFRQLIDDELKPNEVTLLGVLSACTHLGLVDEGWEYFRSMSTSYEMTPGPDHYACMVDLLGRAGLLDEATKLINSMPFEAHSGIWGSLLGASRTHLRIDVANLAAQRILELEPNSVVPYVVLSDICSILGKRREEEHLRLFKRLSGIKKNPGCSWITVKDKVKLFLSGDTSDVYFEDMKSTLRTFLSETAQLHSPEADWLPPYKSDSQTTRKIV</sequence>
<dbReference type="InterPro" id="IPR046960">
    <property type="entry name" value="PPR_At4g14850-like_plant"/>
</dbReference>
<dbReference type="GO" id="GO:0003723">
    <property type="term" value="F:RNA binding"/>
    <property type="evidence" value="ECO:0007669"/>
    <property type="project" value="InterPro"/>
</dbReference>
<feature type="repeat" description="PPR" evidence="2">
    <location>
        <begin position="500"/>
        <end position="534"/>
    </location>
</feature>
<dbReference type="SUPFAM" id="SSF48452">
    <property type="entry name" value="TPR-like"/>
    <property type="match status" value="1"/>
</dbReference>
<feature type="repeat" description="PPR" evidence="2">
    <location>
        <begin position="73"/>
        <end position="107"/>
    </location>
</feature>
<dbReference type="Gene3D" id="1.25.40.10">
    <property type="entry name" value="Tetratricopeptide repeat domain"/>
    <property type="match status" value="5"/>
</dbReference>
<evidence type="ECO:0000313" key="3">
    <source>
        <dbReference type="EMBL" id="KZV54986.1"/>
    </source>
</evidence>
<dbReference type="InterPro" id="IPR002885">
    <property type="entry name" value="PPR_rpt"/>
</dbReference>
<proteinExistence type="predicted"/>
<dbReference type="InterPro" id="IPR011990">
    <property type="entry name" value="TPR-like_helical_dom_sf"/>
</dbReference>
<keyword evidence="1" id="KW-0677">Repeat</keyword>
<dbReference type="NCBIfam" id="TIGR00756">
    <property type="entry name" value="PPR"/>
    <property type="match status" value="8"/>
</dbReference>
<feature type="repeat" description="PPR" evidence="2">
    <location>
        <begin position="399"/>
        <end position="433"/>
    </location>
</feature>
<feature type="repeat" description="PPR" evidence="2">
    <location>
        <begin position="337"/>
        <end position="371"/>
    </location>
</feature>
<dbReference type="AlphaFoldDB" id="A0A2Z7DCF7"/>
<dbReference type="FunFam" id="1.25.40.10:FF:000090">
    <property type="entry name" value="Pentatricopeptide repeat-containing protein, chloroplastic"/>
    <property type="match status" value="1"/>
</dbReference>
<evidence type="ECO:0000256" key="2">
    <source>
        <dbReference type="PROSITE-ProRule" id="PRU00708"/>
    </source>
</evidence>